<comment type="caution">
    <text evidence="1">The sequence shown here is derived from an EMBL/GenBank/DDBJ whole genome shotgun (WGS) entry which is preliminary data.</text>
</comment>
<dbReference type="Pfam" id="PF12294">
    <property type="entry name" value="DUF3626"/>
    <property type="match status" value="1"/>
</dbReference>
<organism evidence="1 2">
    <name type="scientific">Vibrio owensii</name>
    <dbReference type="NCBI Taxonomy" id="696485"/>
    <lineage>
        <taxon>Bacteria</taxon>
        <taxon>Pseudomonadati</taxon>
        <taxon>Pseudomonadota</taxon>
        <taxon>Gammaproteobacteria</taxon>
        <taxon>Vibrionales</taxon>
        <taxon>Vibrionaceae</taxon>
        <taxon>Vibrio</taxon>
    </lineage>
</organism>
<gene>
    <name evidence="1" type="ORF">THF1D04_150007</name>
</gene>
<proteinExistence type="predicted"/>
<dbReference type="AlphaFoldDB" id="A0AAU9Q1J2"/>
<dbReference type="EMBL" id="CAKMTQ010000007">
    <property type="protein sequence ID" value="CAH1523424.1"/>
    <property type="molecule type" value="Genomic_DNA"/>
</dbReference>
<protein>
    <recommendedName>
        <fullName evidence="3">DUF3626 domain-containing protein</fullName>
    </recommendedName>
</protein>
<dbReference type="InterPro" id="IPR022074">
    <property type="entry name" value="DUF3626"/>
</dbReference>
<evidence type="ECO:0000313" key="1">
    <source>
        <dbReference type="EMBL" id="CAH1523424.1"/>
    </source>
</evidence>
<reference evidence="1" key="1">
    <citation type="submission" date="2022-01" db="EMBL/GenBank/DDBJ databases">
        <authorList>
            <person name="Lagorce A."/>
        </authorList>
    </citation>
    <scope>NUCLEOTIDE SEQUENCE</scope>
    <source>
        <strain evidence="1">Th15_F1_D04</strain>
    </source>
</reference>
<sequence>MHRTDKLGKLKEKSEVNVVLDHPLTQRALDVIRSKSAGVPQSHPFAVTINFHPDRTTSKGEPLLKAIAQDGKIKSQFETGTSNGGLTAYEGGERWRWEQRVFDGVYDNSQPNQRPKYGALNFSGSEIGASPRFGSSYFLLKPEISKRATFCYPDSFFEPEHFATIERVQPLLDELNAQAPDRLDAYIETQIHGDLRLEEDIQALVLDPSFKDTEVEDYARELPVEIRWHSGFCVSIEDINLYPDYRGQAILDIANQVAENGMLTPRIIGEAVKAKTFDEQDLKKVWHYLARFGFDYQQTGA</sequence>
<accession>A0AAU9Q1J2</accession>
<evidence type="ECO:0008006" key="3">
    <source>
        <dbReference type="Google" id="ProtNLM"/>
    </source>
</evidence>
<evidence type="ECO:0000313" key="2">
    <source>
        <dbReference type="Proteomes" id="UP001295420"/>
    </source>
</evidence>
<name>A0AAU9Q1J2_9VIBR</name>
<dbReference type="Proteomes" id="UP001295420">
    <property type="component" value="Unassembled WGS sequence"/>
</dbReference>